<dbReference type="SUPFAM" id="SSF51126">
    <property type="entry name" value="Pectin lyase-like"/>
    <property type="match status" value="1"/>
</dbReference>
<dbReference type="Proteomes" id="UP000226403">
    <property type="component" value="Segment"/>
</dbReference>
<comment type="subcellular location">
    <subcellularLocation>
        <location evidence="1">Virion</location>
    </subcellularLocation>
</comment>
<proteinExistence type="predicted"/>
<evidence type="ECO:0000313" key="5">
    <source>
        <dbReference type="Proteomes" id="UP000226403"/>
    </source>
</evidence>
<dbReference type="InterPro" id="IPR011050">
    <property type="entry name" value="Pectin_lyase_fold/virulence"/>
</dbReference>
<dbReference type="GO" id="GO:0044423">
    <property type="term" value="C:virion component"/>
    <property type="evidence" value="ECO:0007669"/>
    <property type="project" value="UniProtKB-KW"/>
</dbReference>
<dbReference type="InterPro" id="IPR006626">
    <property type="entry name" value="PbH1"/>
</dbReference>
<evidence type="ECO:0000313" key="4">
    <source>
        <dbReference type="EMBL" id="ALO80455.1"/>
    </source>
</evidence>
<gene>
    <name evidence="4" type="ORF">Phi17218_052</name>
</gene>
<dbReference type="Gene3D" id="2.160.20.10">
    <property type="entry name" value="Single-stranded right-handed beta-helix, Pectin lyase-like"/>
    <property type="match status" value="2"/>
</dbReference>
<name>A0A0S2MX13_9CAUD</name>
<evidence type="ECO:0000256" key="2">
    <source>
        <dbReference type="ARBA" id="ARBA00022844"/>
    </source>
</evidence>
<organism evidence="4 5">
    <name type="scientific">Cellulophaga phage phi17:2_18</name>
    <dbReference type="NCBI Taxonomy" id="1747283"/>
    <lineage>
        <taxon>Viruses</taxon>
        <taxon>Duplodnaviria</taxon>
        <taxon>Heunggongvirae</taxon>
        <taxon>Uroviricota</taxon>
        <taxon>Caudoviricetes</taxon>
        <taxon>Lightbulbvirus</taxon>
        <taxon>Lightbulbvirus Cba172</taxon>
    </lineage>
</organism>
<dbReference type="InterPro" id="IPR012334">
    <property type="entry name" value="Pectin_lyas_fold"/>
</dbReference>
<dbReference type="EMBL" id="KT962247">
    <property type="protein sequence ID" value="ALO80455.1"/>
    <property type="molecule type" value="Genomic_DNA"/>
</dbReference>
<dbReference type="InterPro" id="IPR039448">
    <property type="entry name" value="Beta_helix"/>
</dbReference>
<dbReference type="Pfam" id="PF13229">
    <property type="entry name" value="Beta_helix"/>
    <property type="match status" value="1"/>
</dbReference>
<evidence type="ECO:0000256" key="1">
    <source>
        <dbReference type="ARBA" id="ARBA00004328"/>
    </source>
</evidence>
<dbReference type="SMART" id="SM00710">
    <property type="entry name" value="PbH1"/>
    <property type="match status" value="8"/>
</dbReference>
<accession>A0A0S2MX13</accession>
<dbReference type="GO" id="GO:0019058">
    <property type="term" value="P:viral life cycle"/>
    <property type="evidence" value="ECO:0007669"/>
    <property type="project" value="UniProtKB-ARBA"/>
</dbReference>
<evidence type="ECO:0000259" key="3">
    <source>
        <dbReference type="Pfam" id="PF13229"/>
    </source>
</evidence>
<keyword evidence="2" id="KW-0946">Virion</keyword>
<protein>
    <recommendedName>
        <fullName evidence="3">Right handed beta helix domain-containing protein</fullName>
    </recommendedName>
</protein>
<feature type="domain" description="Right handed beta helix" evidence="3">
    <location>
        <begin position="16"/>
        <end position="134"/>
    </location>
</feature>
<sequence>MAGTNYIGPYDKGEVILLSNQNNITISGLAIGNSSTYGIRLYNCTNIVIENCYIYNCDSVAISTELGSNITIRNNIFEEISTGVYCQGGSGIQVTDNDVKNVKGPFPRGQLVQFAGVTGANNKINDNSIENISGESYAEDAINLFQTYGTESSPIEIARNYIRGGGPSGTGGGIMTGDNGGSYVEVYDNILVDPGQYGIAISSGQFINIHNNIVYGREQSFTNVGIYAWEQYGKPCSDNRIANNRVHWTNKNGTLNHRWDAGNCGVIADWNTNTWGDITVTEDILPEKILSESSVLKRKYLGENRVFKIAKGDNIKF</sequence>
<reference evidence="4 5" key="1">
    <citation type="submission" date="2015-10" db="EMBL/GenBank/DDBJ databases">
        <title>Large-scale maps of variable infection efficiencies in aquatic Bacteriodetes phage-host model systems.</title>
        <authorList>
            <person name="Holmfeldt K."/>
            <person name="Solonenko N."/>
            <person name="Howard-Varona C."/>
            <person name="Moreno M."/>
            <person name="Malmstrom R.R."/>
            <person name="Blow M.J."/>
            <person name="Sullivan M.B."/>
        </authorList>
    </citation>
    <scope>NUCLEOTIDE SEQUENCE [LARGE SCALE GENOMIC DNA]</scope>
</reference>
<dbReference type="GO" id="GO:0051701">
    <property type="term" value="P:biological process involved in interaction with host"/>
    <property type="evidence" value="ECO:0007669"/>
    <property type="project" value="UniProtKB-ARBA"/>
</dbReference>